<sequence length="686" mass="78529">MEMIAQYYDVDVNKEYAIRGNSILMKCQIPSYVADFVRIESWHTDQNQSFYLNSTENDEEVVQQYYESEVNNAYVIRGNAAILKCSIPSFVADFVTVVSWNDDSGNVYQYLGNNSHMDDFETVVNQYYEAEVVSEYVIRGNTAVLKCNIPSFVTDFVRVDAWIVINQHYGADILMEYVIRGNSAILKCSIPSFVSDFVRVEAWIDEENNELLPSEDYVINQHYQPEILTEYVIRGNSGILKCSIPSFVSDFVRVESWIDEEGTELSSSEDYVVNQYYQTGSEDEYIIRGNSAILKCKIPSFIADFVFVETWLDSDGNEYHYHEDESSVVNQFYQTDGENEYVIRGNSAILKCKVPSFIADFVFVEAWIDSDGNEYHHQEHEFVVNQHYITEAENEYIIRGNSAILKCKIPSFIADFVFIDAWIDDSGVEYQLSTNDDDGVVIQSYEAEADNEYVIRGNSAIMKCEIPSFVSDFVAVDVWSDSDGNEFYPGDESSLVVHQFYQTRLTDEFVLNGNSALLKCLIPSFISDFVFVDAWISDDGEEYYADNADIVVHQFYKTRVIDEYVLNGNSALLKCLIPSFIADFITVTSWVADDGAEIEMNDDTVVNQYYEAQVYDVFVIKGNTALFKCQIPSFVADHVEIIEWVTTDGQTYGLDDSFDNRQHHRHKVQQMITVINSVLLRLSRVG</sequence>
<dbReference type="VEuPathDB" id="VectorBase:CPIJ006177"/>
<evidence type="ECO:0000313" key="1">
    <source>
        <dbReference type="EMBL" id="EDS26522.1"/>
    </source>
</evidence>
<accession>B0WFY7</accession>
<evidence type="ECO:0000313" key="3">
    <source>
        <dbReference type="Proteomes" id="UP000002320"/>
    </source>
</evidence>
<name>B0WFY7_CULQU</name>
<organism>
    <name type="scientific">Culex quinquefasciatus</name>
    <name type="common">Southern house mosquito</name>
    <name type="synonym">Culex pungens</name>
    <dbReference type="NCBI Taxonomy" id="7176"/>
    <lineage>
        <taxon>Eukaryota</taxon>
        <taxon>Metazoa</taxon>
        <taxon>Ecdysozoa</taxon>
        <taxon>Arthropoda</taxon>
        <taxon>Hexapoda</taxon>
        <taxon>Insecta</taxon>
        <taxon>Pterygota</taxon>
        <taxon>Neoptera</taxon>
        <taxon>Endopterygota</taxon>
        <taxon>Diptera</taxon>
        <taxon>Nematocera</taxon>
        <taxon>Culicoidea</taxon>
        <taxon>Culicidae</taxon>
        <taxon>Culicinae</taxon>
        <taxon>Culicini</taxon>
        <taxon>Culex</taxon>
        <taxon>Culex</taxon>
    </lineage>
</organism>
<dbReference type="HOGENOM" id="CLU_401300_0_0_1"/>
<dbReference type="eggNOG" id="KOG3510">
    <property type="taxonomic scope" value="Eukaryota"/>
</dbReference>
<protein>
    <submittedName>
        <fullName evidence="1">DSCAM</fullName>
    </submittedName>
</protein>
<keyword evidence="3" id="KW-1185">Reference proteome</keyword>
<dbReference type="Gene3D" id="2.60.40.10">
    <property type="entry name" value="Immunoglobulins"/>
    <property type="match status" value="12"/>
</dbReference>
<dbReference type="STRING" id="7176.B0WFY7"/>
<reference evidence="2" key="2">
    <citation type="submission" date="2020-05" db="UniProtKB">
        <authorList>
            <consortium name="EnsemblMetazoa"/>
        </authorList>
    </citation>
    <scope>IDENTIFICATION</scope>
    <source>
        <strain evidence="2">JHB</strain>
    </source>
</reference>
<proteinExistence type="predicted"/>
<dbReference type="Proteomes" id="UP000002320">
    <property type="component" value="Unassembled WGS sequence"/>
</dbReference>
<dbReference type="EnsemblMetazoa" id="CPIJ006177-RA">
    <property type="protein sequence ID" value="CPIJ006177-PA"/>
    <property type="gene ID" value="CPIJ006177"/>
</dbReference>
<dbReference type="KEGG" id="cqu:CpipJ_CPIJ006177"/>
<dbReference type="OMA" id="HVEIIEW"/>
<gene>
    <name evidence="2" type="primary">6037741</name>
    <name evidence="1" type="ORF">CpipJ_CPIJ006177</name>
</gene>
<evidence type="ECO:0000313" key="2">
    <source>
        <dbReference type="EnsemblMetazoa" id="CPIJ006177-PA"/>
    </source>
</evidence>
<dbReference type="InterPro" id="IPR013783">
    <property type="entry name" value="Ig-like_fold"/>
</dbReference>
<dbReference type="InParanoid" id="B0WFY7"/>
<reference evidence="1" key="1">
    <citation type="submission" date="2007-03" db="EMBL/GenBank/DDBJ databases">
        <title>Annotation of Culex pipiens quinquefasciatus.</title>
        <authorList>
            <consortium name="The Broad Institute Genome Sequencing Platform"/>
            <person name="Atkinson P.W."/>
            <person name="Hemingway J."/>
            <person name="Christensen B.M."/>
            <person name="Higgs S."/>
            <person name="Kodira C."/>
            <person name="Hannick L."/>
            <person name="Megy K."/>
            <person name="O'Leary S."/>
            <person name="Pearson M."/>
            <person name="Haas B.J."/>
            <person name="Mauceli E."/>
            <person name="Wortman J.R."/>
            <person name="Lee N.H."/>
            <person name="Guigo R."/>
            <person name="Stanke M."/>
            <person name="Alvarado L."/>
            <person name="Amedeo P."/>
            <person name="Antoine C.H."/>
            <person name="Arensburger P."/>
            <person name="Bidwell S.L."/>
            <person name="Crawford M."/>
            <person name="Camaro F."/>
            <person name="Devon K."/>
            <person name="Engels R."/>
            <person name="Hammond M."/>
            <person name="Howarth C."/>
            <person name="Koehrsen M."/>
            <person name="Lawson D."/>
            <person name="Montgomery P."/>
            <person name="Nene V."/>
            <person name="Nusbaum C."/>
            <person name="Puiu D."/>
            <person name="Romero-Severson J."/>
            <person name="Severson D.W."/>
            <person name="Shumway M."/>
            <person name="Sisk P."/>
            <person name="Stolte C."/>
            <person name="Zeng Q."/>
            <person name="Eisenstadt E."/>
            <person name="Fraser-Liggett C."/>
            <person name="Strausberg R."/>
            <person name="Galagan J."/>
            <person name="Birren B."/>
            <person name="Collins F.H."/>
        </authorList>
    </citation>
    <scope>NUCLEOTIDE SEQUENCE [LARGE SCALE GENOMIC DNA]</scope>
    <source>
        <strain evidence="1">JHB</strain>
    </source>
</reference>
<dbReference type="AlphaFoldDB" id="B0WFY7"/>
<dbReference type="EMBL" id="DS231921">
    <property type="protein sequence ID" value="EDS26522.1"/>
    <property type="molecule type" value="Genomic_DNA"/>
</dbReference>